<dbReference type="RefSeq" id="WP_249057377.1">
    <property type="nucleotide sequence ID" value="NZ_JALZWP010000004.1"/>
</dbReference>
<keyword evidence="2" id="KW-1185">Reference proteome</keyword>
<protein>
    <recommendedName>
        <fullName evidence="3">HemN C-terminal domain-containing protein</fullName>
    </recommendedName>
</protein>
<proteinExistence type="predicted"/>
<evidence type="ECO:0000313" key="1">
    <source>
        <dbReference type="EMBL" id="MCL1628272.1"/>
    </source>
</evidence>
<organism evidence="1 2">
    <name type="scientific">Roseinatronobacter domitianus</name>
    <dbReference type="NCBI Taxonomy" id="2940293"/>
    <lineage>
        <taxon>Bacteria</taxon>
        <taxon>Pseudomonadati</taxon>
        <taxon>Pseudomonadota</taxon>
        <taxon>Alphaproteobacteria</taxon>
        <taxon>Rhodobacterales</taxon>
        <taxon>Paracoccaceae</taxon>
        <taxon>Roseinatronobacter</taxon>
    </lineage>
</organism>
<evidence type="ECO:0000313" key="2">
    <source>
        <dbReference type="Proteomes" id="UP001202550"/>
    </source>
</evidence>
<name>A0ABT0M086_9RHOB</name>
<reference evidence="1 2" key="1">
    <citation type="submission" date="2022-05" db="EMBL/GenBank/DDBJ databases">
        <title>Seasonal and diel survey of microbial diversity of the Tyrrhenian coast.</title>
        <authorList>
            <person name="Gattoni G."/>
            <person name="Corral P."/>
        </authorList>
    </citation>
    <scope>NUCLEOTIDE SEQUENCE [LARGE SCALE GENOMIC DNA]</scope>
    <source>
        <strain evidence="1 2">V10</strain>
    </source>
</reference>
<gene>
    <name evidence="1" type="ORF">M3N55_05970</name>
</gene>
<dbReference type="EMBL" id="JALZWP010000004">
    <property type="protein sequence ID" value="MCL1628272.1"/>
    <property type="molecule type" value="Genomic_DNA"/>
</dbReference>
<sequence length="179" mass="20295">MVYFSTAPVAPESLDPNQYQSVKKFKEWCYGEGLVEAYDNIQDFAEKFRRQFQIRVRDQIGNSNGDFLRLDISSLLTLPDSYDPVENRLSEEAKRLLIEAAKDPSGTIMSIRFLGGQAIQTNGINFIESSDRRSAARWEAALDQAVEEGLVIARGYKNEMFEITSKGYDVVDRLLQALP</sequence>
<comment type="caution">
    <text evidence="1">The sequence shown here is derived from an EMBL/GenBank/DDBJ whole genome shotgun (WGS) entry which is preliminary data.</text>
</comment>
<accession>A0ABT0M086</accession>
<evidence type="ECO:0008006" key="3">
    <source>
        <dbReference type="Google" id="ProtNLM"/>
    </source>
</evidence>
<dbReference type="Proteomes" id="UP001202550">
    <property type="component" value="Unassembled WGS sequence"/>
</dbReference>